<accession>A0A9N7YP00</accession>
<feature type="region of interest" description="Disordered" evidence="1">
    <location>
        <begin position="129"/>
        <end position="149"/>
    </location>
</feature>
<name>A0A9N7YP00_PLEPL</name>
<evidence type="ECO:0000313" key="2">
    <source>
        <dbReference type="EMBL" id="CAB1434136.1"/>
    </source>
</evidence>
<organism evidence="2 3">
    <name type="scientific">Pleuronectes platessa</name>
    <name type="common">European plaice</name>
    <dbReference type="NCBI Taxonomy" id="8262"/>
    <lineage>
        <taxon>Eukaryota</taxon>
        <taxon>Metazoa</taxon>
        <taxon>Chordata</taxon>
        <taxon>Craniata</taxon>
        <taxon>Vertebrata</taxon>
        <taxon>Euteleostomi</taxon>
        <taxon>Actinopterygii</taxon>
        <taxon>Neopterygii</taxon>
        <taxon>Teleostei</taxon>
        <taxon>Neoteleostei</taxon>
        <taxon>Acanthomorphata</taxon>
        <taxon>Carangaria</taxon>
        <taxon>Pleuronectiformes</taxon>
        <taxon>Pleuronectoidei</taxon>
        <taxon>Pleuronectidae</taxon>
        <taxon>Pleuronectes</taxon>
    </lineage>
</organism>
<gene>
    <name evidence="2" type="ORF">PLEPLA_LOCUS22209</name>
</gene>
<dbReference type="AlphaFoldDB" id="A0A9N7YP00"/>
<protein>
    <submittedName>
        <fullName evidence="2">Uncharacterized protein</fullName>
    </submittedName>
</protein>
<dbReference type="Proteomes" id="UP001153269">
    <property type="component" value="Unassembled WGS sequence"/>
</dbReference>
<keyword evidence="3" id="KW-1185">Reference proteome</keyword>
<evidence type="ECO:0000313" key="3">
    <source>
        <dbReference type="Proteomes" id="UP001153269"/>
    </source>
</evidence>
<comment type="caution">
    <text evidence="2">The sequence shown here is derived from an EMBL/GenBank/DDBJ whole genome shotgun (WGS) entry which is preliminary data.</text>
</comment>
<sequence>MDKKRAGLIPLQSATCLTNTGPPSVPRTHNQNLTGLPNSTPTAVISALLTPSAVPTHPHVERKTPAPGGCMADTAEVMRVLKAKGQPHSSSVACPLRARLVKGLSGSAGFTTEPADTRFLLRLQRLRIPSSPSRRPEKAAAPSVLCRSQ</sequence>
<reference evidence="2" key="1">
    <citation type="submission" date="2020-03" db="EMBL/GenBank/DDBJ databases">
        <authorList>
            <person name="Weist P."/>
        </authorList>
    </citation>
    <scope>NUCLEOTIDE SEQUENCE</scope>
</reference>
<evidence type="ECO:0000256" key="1">
    <source>
        <dbReference type="SAM" id="MobiDB-lite"/>
    </source>
</evidence>
<proteinExistence type="predicted"/>
<dbReference type="EMBL" id="CADEAL010001635">
    <property type="protein sequence ID" value="CAB1434136.1"/>
    <property type="molecule type" value="Genomic_DNA"/>
</dbReference>